<dbReference type="InterPro" id="IPR008995">
    <property type="entry name" value="Mo/tungstate-bd_C_term_dom"/>
</dbReference>
<dbReference type="Gene3D" id="3.40.50.300">
    <property type="entry name" value="P-loop containing nucleotide triphosphate hydrolases"/>
    <property type="match status" value="1"/>
</dbReference>
<reference evidence="9 10" key="1">
    <citation type="submission" date="2016-04" db="EMBL/GenBank/DDBJ databases">
        <title>Complete genome sequence of Fictibacillus phosphorivorans G25-29, a strain toxic to nematodes.</title>
        <authorList>
            <person name="Zheng Z."/>
        </authorList>
    </citation>
    <scope>NUCLEOTIDE SEQUENCE [LARGE SCALE GENOMIC DNA]</scope>
    <source>
        <strain evidence="9 10">G25-29</strain>
    </source>
</reference>
<dbReference type="InterPro" id="IPR013611">
    <property type="entry name" value="Transp-assoc_OB_typ2"/>
</dbReference>
<keyword evidence="3 9" id="KW-0067">ATP-binding</keyword>
<keyword evidence="10" id="KW-1185">Reference proteome</keyword>
<dbReference type="KEGG" id="fpn:ABE65_012685"/>
<dbReference type="InterPro" id="IPR027417">
    <property type="entry name" value="P-loop_NTPase"/>
</dbReference>
<comment type="subunit">
    <text evidence="5">The complex is composed of two ATP-binding proteins (OpuCA), two transmembrane proteins (OpuCB and OpuCD) and a solute-binding protein (OpuCC).</text>
</comment>
<evidence type="ECO:0000259" key="8">
    <source>
        <dbReference type="PROSITE" id="PS50893"/>
    </source>
</evidence>
<dbReference type="SMART" id="SM00382">
    <property type="entry name" value="AAA"/>
    <property type="match status" value="1"/>
</dbReference>
<keyword evidence="2" id="KW-0547">Nucleotide-binding</keyword>
<dbReference type="FunFam" id="3.40.50.300:FF:000425">
    <property type="entry name" value="Probable ABC transporter, ATP-binding subunit"/>
    <property type="match status" value="1"/>
</dbReference>
<dbReference type="InterPro" id="IPR050093">
    <property type="entry name" value="ABC_SmlMolc_Importer"/>
</dbReference>
<organism evidence="9 10">
    <name type="scientific">Fictibacillus phosphorivorans</name>
    <dbReference type="NCBI Taxonomy" id="1221500"/>
    <lineage>
        <taxon>Bacteria</taxon>
        <taxon>Bacillati</taxon>
        <taxon>Bacillota</taxon>
        <taxon>Bacilli</taxon>
        <taxon>Bacillales</taxon>
        <taxon>Fictibacillaceae</taxon>
        <taxon>Fictibacillus</taxon>
    </lineage>
</organism>
<dbReference type="EC" id="7.6.2.9" evidence="6"/>
<evidence type="ECO:0000313" key="10">
    <source>
        <dbReference type="Proteomes" id="UP000076623"/>
    </source>
</evidence>
<dbReference type="AlphaFoldDB" id="A0A168W2R6"/>
<evidence type="ECO:0000256" key="2">
    <source>
        <dbReference type="ARBA" id="ARBA00022741"/>
    </source>
</evidence>
<gene>
    <name evidence="9" type="ORF">ABE65_012685</name>
</gene>
<dbReference type="SUPFAM" id="SSF52540">
    <property type="entry name" value="P-loop containing nucleoside triphosphate hydrolases"/>
    <property type="match status" value="1"/>
</dbReference>
<dbReference type="PANTHER" id="PTHR42781:SF4">
    <property type="entry name" value="SPERMIDINE_PUTRESCINE IMPORT ATP-BINDING PROTEIN POTA"/>
    <property type="match status" value="1"/>
</dbReference>
<dbReference type="RefSeq" id="WP_066395466.1">
    <property type="nucleotide sequence ID" value="NZ_CP015378.1"/>
</dbReference>
<dbReference type="InterPro" id="IPR017871">
    <property type="entry name" value="ABC_transporter-like_CS"/>
</dbReference>
<dbReference type="STRING" id="1221500.ABE65_012685"/>
<dbReference type="InterPro" id="IPR003439">
    <property type="entry name" value="ABC_transporter-like_ATP-bd"/>
</dbReference>
<dbReference type="Proteomes" id="UP000076623">
    <property type="component" value="Chromosome"/>
</dbReference>
<dbReference type="PANTHER" id="PTHR42781">
    <property type="entry name" value="SPERMIDINE/PUTRESCINE IMPORT ATP-BINDING PROTEIN POTA"/>
    <property type="match status" value="1"/>
</dbReference>
<evidence type="ECO:0000256" key="7">
    <source>
        <dbReference type="ARBA" id="ARBA00070305"/>
    </source>
</evidence>
<proteinExistence type="predicted"/>
<protein>
    <recommendedName>
        <fullName evidence="7">Carnitine transport ATP-binding protein OpuCA</fullName>
        <ecNumber evidence="6">7.6.2.9</ecNumber>
    </recommendedName>
</protein>
<dbReference type="SUPFAM" id="SSF50331">
    <property type="entry name" value="MOP-like"/>
    <property type="match status" value="1"/>
</dbReference>
<dbReference type="PROSITE" id="PS00211">
    <property type="entry name" value="ABC_TRANSPORTER_1"/>
    <property type="match status" value="1"/>
</dbReference>
<dbReference type="GO" id="GO:0005524">
    <property type="term" value="F:ATP binding"/>
    <property type="evidence" value="ECO:0007669"/>
    <property type="project" value="UniProtKB-KW"/>
</dbReference>
<dbReference type="GO" id="GO:0016887">
    <property type="term" value="F:ATP hydrolysis activity"/>
    <property type="evidence" value="ECO:0007669"/>
    <property type="project" value="InterPro"/>
</dbReference>
<evidence type="ECO:0000256" key="6">
    <source>
        <dbReference type="ARBA" id="ARBA00066388"/>
    </source>
</evidence>
<accession>A0A168W2R6</accession>
<evidence type="ECO:0000256" key="3">
    <source>
        <dbReference type="ARBA" id="ARBA00022840"/>
    </source>
</evidence>
<dbReference type="GO" id="GO:0015418">
    <property type="term" value="F:ABC-type quaternary ammonium compound transporting activity"/>
    <property type="evidence" value="ECO:0007669"/>
    <property type="project" value="UniProtKB-EC"/>
</dbReference>
<comment type="catalytic activity">
    <reaction evidence="4">
        <text>a quaternary ammonium(out) + ATP + H2O = a quaternary ammonium(in) + ADP + phosphate + H(+)</text>
        <dbReference type="Rhea" id="RHEA:11036"/>
        <dbReference type="ChEBI" id="CHEBI:15377"/>
        <dbReference type="ChEBI" id="CHEBI:15378"/>
        <dbReference type="ChEBI" id="CHEBI:30616"/>
        <dbReference type="ChEBI" id="CHEBI:35267"/>
        <dbReference type="ChEBI" id="CHEBI:43474"/>
        <dbReference type="ChEBI" id="CHEBI:456216"/>
        <dbReference type="EC" id="7.6.2.9"/>
    </reaction>
</comment>
<feature type="domain" description="ABC transporter" evidence="8">
    <location>
        <begin position="4"/>
        <end position="234"/>
    </location>
</feature>
<name>A0A168W2R6_9BACL</name>
<evidence type="ECO:0000313" key="9">
    <source>
        <dbReference type="EMBL" id="ANC77605.1"/>
    </source>
</evidence>
<dbReference type="Pfam" id="PF08402">
    <property type="entry name" value="TOBE_2"/>
    <property type="match status" value="1"/>
</dbReference>
<dbReference type="PROSITE" id="PS50893">
    <property type="entry name" value="ABC_TRANSPORTER_2"/>
    <property type="match status" value="1"/>
</dbReference>
<evidence type="ECO:0000256" key="5">
    <source>
        <dbReference type="ARBA" id="ARBA00063934"/>
    </source>
</evidence>
<dbReference type="EMBL" id="CP015378">
    <property type="protein sequence ID" value="ANC77605.1"/>
    <property type="molecule type" value="Genomic_DNA"/>
</dbReference>
<evidence type="ECO:0000256" key="4">
    <source>
        <dbReference type="ARBA" id="ARBA00052482"/>
    </source>
</evidence>
<keyword evidence="1" id="KW-0813">Transport</keyword>
<evidence type="ECO:0000256" key="1">
    <source>
        <dbReference type="ARBA" id="ARBA00022448"/>
    </source>
</evidence>
<sequence>MSFLTINNLSLAFGEVKVLKELSLSIEEGELVTLLGPSGCGKSTLLRSIAGLVDPDNGSIVIDDKEVISMNPKDREVGMVFQSYALFPNLTVEDNIAFGLKMKKLNKGEIQKKVKNMIDLVGLNGKESSYPRELSGGQQQRAALARAIVVEPKVLLLDEPLSALDAQIRARLQNQIRDIQQKLGITMVFVTHDQEEAMAISDRIFLMNNGEIAQSGSPVEIYTRPNSEFVARFMGHYNVLHADELQQIIGFDAGFQGNLFGIRPEAFTETNIHANALTVTGEVQKVSLLGNVVRYQLRSGTQHFSAEHLHRSQEYTKSGDVKTLYLSKEDVIPLT</sequence>
<dbReference type="Pfam" id="PF00005">
    <property type="entry name" value="ABC_tran"/>
    <property type="match status" value="1"/>
</dbReference>
<dbReference type="GO" id="GO:0043190">
    <property type="term" value="C:ATP-binding cassette (ABC) transporter complex"/>
    <property type="evidence" value="ECO:0007669"/>
    <property type="project" value="InterPro"/>
</dbReference>
<dbReference type="InterPro" id="IPR003593">
    <property type="entry name" value="AAA+_ATPase"/>
</dbReference>